<reference evidence="13" key="1">
    <citation type="journal article" date="2010" name="Nature">
        <title>The Amphimedon queenslandica genome and the evolution of animal complexity.</title>
        <authorList>
            <person name="Srivastava M."/>
            <person name="Simakov O."/>
            <person name="Chapman J."/>
            <person name="Fahey B."/>
            <person name="Gauthier M.E."/>
            <person name="Mitros T."/>
            <person name="Richards G.S."/>
            <person name="Conaco C."/>
            <person name="Dacre M."/>
            <person name="Hellsten U."/>
            <person name="Larroux C."/>
            <person name="Putnam N.H."/>
            <person name="Stanke M."/>
            <person name="Adamska M."/>
            <person name="Darling A."/>
            <person name="Degnan S.M."/>
            <person name="Oakley T.H."/>
            <person name="Plachetzki D.C."/>
            <person name="Zhai Y."/>
            <person name="Adamski M."/>
            <person name="Calcino A."/>
            <person name="Cummins S.F."/>
            <person name="Goodstein D.M."/>
            <person name="Harris C."/>
            <person name="Jackson D.J."/>
            <person name="Leys S.P."/>
            <person name="Shu S."/>
            <person name="Woodcroft B.J."/>
            <person name="Vervoort M."/>
            <person name="Kosik K.S."/>
            <person name="Manning G."/>
            <person name="Degnan B.M."/>
            <person name="Rokhsar D.S."/>
        </authorList>
    </citation>
    <scope>NUCLEOTIDE SEQUENCE [LARGE SCALE GENOMIC DNA]</scope>
</reference>
<dbReference type="GO" id="GO:0009378">
    <property type="term" value="F:four-way junction helicase activity"/>
    <property type="evidence" value="ECO:0007669"/>
    <property type="project" value="TreeGrafter"/>
</dbReference>
<feature type="region of interest" description="Disordered" evidence="9">
    <location>
        <begin position="402"/>
        <end position="430"/>
    </location>
</feature>
<keyword evidence="3" id="KW-0547">Nucleotide-binding</keyword>
<comment type="similarity">
    <text evidence="1">Belongs to the helicase family. RecQ subfamily.</text>
</comment>
<dbReference type="GO" id="GO:0005737">
    <property type="term" value="C:cytoplasm"/>
    <property type="evidence" value="ECO:0007669"/>
    <property type="project" value="TreeGrafter"/>
</dbReference>
<evidence type="ECO:0000256" key="6">
    <source>
        <dbReference type="ARBA" id="ARBA00023242"/>
    </source>
</evidence>
<feature type="domain" description="Helicase ATP-binding" evidence="11">
    <location>
        <begin position="463"/>
        <end position="638"/>
    </location>
</feature>
<dbReference type="GO" id="GO:0016787">
    <property type="term" value="F:hydrolase activity"/>
    <property type="evidence" value="ECO:0007669"/>
    <property type="project" value="UniProtKB-KW"/>
</dbReference>
<feature type="compositionally biased region" description="Polar residues" evidence="9">
    <location>
        <begin position="997"/>
        <end position="1008"/>
    </location>
</feature>
<keyword evidence="13" id="KW-1185">Reference proteome</keyword>
<feature type="region of interest" description="Disordered" evidence="9">
    <location>
        <begin position="230"/>
        <end position="249"/>
    </location>
</feature>
<dbReference type="SUPFAM" id="SSF52540">
    <property type="entry name" value="P-loop containing nucleoside triphosphate hydrolases"/>
    <property type="match status" value="2"/>
</dbReference>
<dbReference type="SMART" id="SM00487">
    <property type="entry name" value="DEXDc"/>
    <property type="match status" value="1"/>
</dbReference>
<dbReference type="InterPro" id="IPR004589">
    <property type="entry name" value="DNA_helicase_ATP-dep_RecQ"/>
</dbReference>
<evidence type="ECO:0000256" key="4">
    <source>
        <dbReference type="ARBA" id="ARBA00023125"/>
    </source>
</evidence>
<dbReference type="InterPro" id="IPR044876">
    <property type="entry name" value="HRDC_dom_sf"/>
</dbReference>
<dbReference type="PANTHER" id="PTHR13710:SF153">
    <property type="entry name" value="RECQ-LIKE DNA HELICASE BLM"/>
    <property type="match status" value="1"/>
</dbReference>
<evidence type="ECO:0000256" key="7">
    <source>
        <dbReference type="ARBA" id="ARBA00034617"/>
    </source>
</evidence>
<feature type="compositionally biased region" description="Low complexity" evidence="9">
    <location>
        <begin position="1065"/>
        <end position="1092"/>
    </location>
</feature>
<keyword evidence="2" id="KW-0378">Hydrolase</keyword>
<feature type="compositionally biased region" description="Acidic residues" evidence="9">
    <location>
        <begin position="1055"/>
        <end position="1064"/>
    </location>
</feature>
<evidence type="ECO:0000313" key="12">
    <source>
        <dbReference type="EnsemblMetazoa" id="XP_019858298.1"/>
    </source>
</evidence>
<dbReference type="RefSeq" id="XP_019858298.1">
    <property type="nucleotide sequence ID" value="XM_020002739.1"/>
</dbReference>
<dbReference type="PROSITE" id="PS50967">
    <property type="entry name" value="HRDC"/>
    <property type="match status" value="1"/>
</dbReference>
<keyword evidence="3" id="KW-0347">Helicase</keyword>
<dbReference type="FunFam" id="3.40.50.300:FF:000537">
    <property type="entry name" value="Bloom syndrome RecQ-like helicase"/>
    <property type="match status" value="1"/>
</dbReference>
<dbReference type="InterPro" id="IPR018982">
    <property type="entry name" value="RQC_domain"/>
</dbReference>
<reference evidence="12" key="2">
    <citation type="submission" date="2024-06" db="UniProtKB">
        <authorList>
            <consortium name="EnsemblMetazoa"/>
        </authorList>
    </citation>
    <scope>IDENTIFICATION</scope>
</reference>
<dbReference type="InterPro" id="IPR002121">
    <property type="entry name" value="HRDC_dom"/>
</dbReference>
<comment type="catalytic activity">
    <reaction evidence="7">
        <text>Couples ATP hydrolysis with the unwinding of duplex DNA by translocating in the 3'-5' direction.</text>
        <dbReference type="EC" id="5.6.2.4"/>
    </reaction>
</comment>
<keyword evidence="5" id="KW-0413">Isomerase</keyword>
<dbReference type="Gene3D" id="1.10.150.80">
    <property type="entry name" value="HRDC domain"/>
    <property type="match status" value="1"/>
</dbReference>
<dbReference type="InterPro" id="IPR002464">
    <property type="entry name" value="DNA/RNA_helicase_DEAH_CS"/>
</dbReference>
<dbReference type="GO" id="GO:0000724">
    <property type="term" value="P:double-strand break repair via homologous recombination"/>
    <property type="evidence" value="ECO:0007669"/>
    <property type="project" value="TreeGrafter"/>
</dbReference>
<keyword evidence="3" id="KW-0067">ATP-binding</keyword>
<organism evidence="12 13">
    <name type="scientific">Amphimedon queenslandica</name>
    <name type="common">Sponge</name>
    <dbReference type="NCBI Taxonomy" id="400682"/>
    <lineage>
        <taxon>Eukaryota</taxon>
        <taxon>Metazoa</taxon>
        <taxon>Porifera</taxon>
        <taxon>Demospongiae</taxon>
        <taxon>Heteroscleromorpha</taxon>
        <taxon>Haplosclerida</taxon>
        <taxon>Niphatidae</taxon>
        <taxon>Amphimedon</taxon>
    </lineage>
</organism>
<evidence type="ECO:0000259" key="10">
    <source>
        <dbReference type="PROSITE" id="PS50967"/>
    </source>
</evidence>
<keyword evidence="4" id="KW-0238">DNA-binding</keyword>
<dbReference type="Pfam" id="PF00570">
    <property type="entry name" value="HRDC"/>
    <property type="match status" value="1"/>
</dbReference>
<dbReference type="Pfam" id="PF09382">
    <property type="entry name" value="RQC"/>
    <property type="match status" value="1"/>
</dbReference>
<dbReference type="GeneID" id="100633860"/>
<evidence type="ECO:0000256" key="2">
    <source>
        <dbReference type="ARBA" id="ARBA00022801"/>
    </source>
</evidence>
<feature type="compositionally biased region" description="Pro residues" evidence="9">
    <location>
        <begin position="1095"/>
        <end position="1106"/>
    </location>
</feature>
<dbReference type="EC" id="5.6.2.4" evidence="8"/>
<evidence type="ECO:0000313" key="13">
    <source>
        <dbReference type="Proteomes" id="UP000007879"/>
    </source>
</evidence>
<dbReference type="SUPFAM" id="SSF47819">
    <property type="entry name" value="HRDC-like"/>
    <property type="match status" value="1"/>
</dbReference>
<keyword evidence="6" id="KW-0539">Nucleus</keyword>
<evidence type="ECO:0000256" key="8">
    <source>
        <dbReference type="ARBA" id="ARBA00034808"/>
    </source>
</evidence>
<feature type="compositionally biased region" description="Polar residues" evidence="9">
    <location>
        <begin position="48"/>
        <end position="57"/>
    </location>
</feature>
<dbReference type="GO" id="GO:0006260">
    <property type="term" value="P:DNA replication"/>
    <property type="evidence" value="ECO:0007669"/>
    <property type="project" value="InterPro"/>
</dbReference>
<evidence type="ECO:0000256" key="9">
    <source>
        <dbReference type="SAM" id="MobiDB-lite"/>
    </source>
</evidence>
<dbReference type="PROSITE" id="PS51192">
    <property type="entry name" value="HELICASE_ATP_BIND_1"/>
    <property type="match status" value="1"/>
</dbReference>
<evidence type="ECO:0000256" key="3">
    <source>
        <dbReference type="ARBA" id="ARBA00022806"/>
    </source>
</evidence>
<dbReference type="Proteomes" id="UP000007879">
    <property type="component" value="Unassembled WGS sequence"/>
</dbReference>
<name>A0AAN0JMR9_AMPQE</name>
<dbReference type="NCBIfam" id="TIGR00614">
    <property type="entry name" value="recQ_fam"/>
    <property type="match status" value="1"/>
</dbReference>
<feature type="compositionally biased region" description="Polar residues" evidence="9">
    <location>
        <begin position="407"/>
        <end position="427"/>
    </location>
</feature>
<dbReference type="GO" id="GO:0005694">
    <property type="term" value="C:chromosome"/>
    <property type="evidence" value="ECO:0007669"/>
    <property type="project" value="TreeGrafter"/>
</dbReference>
<feature type="domain" description="HRDC" evidence="10">
    <location>
        <begin position="908"/>
        <end position="990"/>
    </location>
</feature>
<evidence type="ECO:0000256" key="1">
    <source>
        <dbReference type="ARBA" id="ARBA00005446"/>
    </source>
</evidence>
<dbReference type="Pfam" id="PF00270">
    <property type="entry name" value="DEAD"/>
    <property type="match status" value="1"/>
</dbReference>
<proteinExistence type="inferred from homology"/>
<dbReference type="SMART" id="SM00956">
    <property type="entry name" value="RQC"/>
    <property type="match status" value="1"/>
</dbReference>
<dbReference type="GO" id="GO:0003677">
    <property type="term" value="F:DNA binding"/>
    <property type="evidence" value="ECO:0007669"/>
    <property type="project" value="UniProtKB-KW"/>
</dbReference>
<feature type="region of interest" description="Disordered" evidence="9">
    <location>
        <begin position="988"/>
        <end position="1106"/>
    </location>
</feature>
<dbReference type="InterPro" id="IPR036388">
    <property type="entry name" value="WH-like_DNA-bd_sf"/>
</dbReference>
<dbReference type="InterPro" id="IPR014001">
    <property type="entry name" value="Helicase_ATP-bd"/>
</dbReference>
<feature type="compositionally biased region" description="Polar residues" evidence="9">
    <location>
        <begin position="86"/>
        <end position="123"/>
    </location>
</feature>
<dbReference type="GO" id="GO:0005524">
    <property type="term" value="F:ATP binding"/>
    <property type="evidence" value="ECO:0007669"/>
    <property type="project" value="InterPro"/>
</dbReference>
<dbReference type="GO" id="GO:0043138">
    <property type="term" value="F:3'-5' DNA helicase activity"/>
    <property type="evidence" value="ECO:0007669"/>
    <property type="project" value="UniProtKB-EC"/>
</dbReference>
<dbReference type="Gene3D" id="3.40.50.300">
    <property type="entry name" value="P-loop containing nucleotide triphosphate hydrolases"/>
    <property type="match status" value="2"/>
</dbReference>
<dbReference type="InterPro" id="IPR027417">
    <property type="entry name" value="P-loop_NTPase"/>
</dbReference>
<dbReference type="GO" id="GO:0005634">
    <property type="term" value="C:nucleus"/>
    <property type="evidence" value="ECO:0007669"/>
    <property type="project" value="TreeGrafter"/>
</dbReference>
<dbReference type="InterPro" id="IPR011545">
    <property type="entry name" value="DEAD/DEAH_box_helicase_dom"/>
</dbReference>
<dbReference type="KEGG" id="aqu:100633860"/>
<evidence type="ECO:0000256" key="5">
    <source>
        <dbReference type="ARBA" id="ARBA00023235"/>
    </source>
</evidence>
<protein>
    <recommendedName>
        <fullName evidence="8">DNA 3'-5' helicase</fullName>
        <ecNumber evidence="8">5.6.2.4</ecNumber>
    </recommendedName>
</protein>
<feature type="compositionally biased region" description="Pro residues" evidence="9">
    <location>
        <begin position="135"/>
        <end position="156"/>
    </location>
</feature>
<dbReference type="AlphaFoldDB" id="A0AAN0JMR9"/>
<sequence>MAFNNEIRNNLQEHMARYMEGLKQSEKPLSSQQRPRNIKAPLSIKLINPNTSASTSMKPPPSKPVAAITPLSSTALTSPPPKSSTVLSRQATVPPINFNTASSSTGAHNAVQNTTPPLQSSTPKPLARFSSYLSPAPPQSPPPPPSFHQTTPPSPHPHIQVPSSLSELQLKRLKVMDEICDILSDIPSTRMTELFGLSACYLKKKLAMRKKLLAQEKELNKNISSSSYLNVTTPQSADSAPPTNQSLAPPITNTSWSVATPTYHTSGAESLVFPPTQEVDPVDDWEEFDDIPMDMIPEEDPVEMIQEEEEEEEVCIDLTDSPYPDPPTSNTTSVTPSSYNRHLNFESPSTSTSFKPPFNASSTPFNTHSTPFNAQTTPFKAQANFSFNAPSTSTFNVPPPTPFNARRQPTVSSSLIKPSKGSETVPDNSAEFRGSYDHAPLLRKVFREKFGLQEFRPNQLEAINAAVLGKNCFILMPTGGGKSLCYQLPALLLDGVTIVVSPLRSLIQDQVQKLNSLEISACHLSGEYSQSEELRVYTELSRLDPGIKLLYVTPEKLAASTKLLKTLQSLYSRGKISRFVIDEAHCISQWGHDFRPDYKRLSELRQQFPQVPTMALTATATPRVRADILYQLKLSHTKWFTQSFNRTNLAYSVRHKKPKKVTEDIITLINNNFKGETGIVYCFSRRDCETVCSDLNSAGIASVIYHAGLPDHQRSHIQETWLRDNRCKVRKEILITIGGVVHRESQILEYFAESFNPDLCKKSKTPCDVCRSQEPHQVQDVTSLVCTIVESVEQVSSGCGQFTLLQYSDALRALASTRPQLKSLPLYGKGDFLSKHDLERLLHMMVLKGVLAEDLQIGDHDNVVCYVKSGPMAGSVLSGEFGTIQLKVKQKSRNSISGKVVVTESEEERLKEECYNALDELRKRIASQQGKTNPEVVLTVTTLRELSQKLPTSKDEMLTVQGLTVAKWKNSCGEEFLKITSDYAGRVAMLPPPPSPQVGTSPYFNDQENVNRKGGRRKSTGPKSSRPTSTGTAAKPQVVSSKPHGKAPSSCSTIDFDDSDDDFELCSLTKRTKSLKSTNKTSQQQQTKQATLPGFLPPPIPATRLK</sequence>
<dbReference type="PANTHER" id="PTHR13710">
    <property type="entry name" value="DNA HELICASE RECQ FAMILY MEMBER"/>
    <property type="match status" value="1"/>
</dbReference>
<accession>A0AAN0JMR9</accession>
<dbReference type="EnsemblMetazoa" id="XM_020002739.1">
    <property type="protein sequence ID" value="XP_019858298.1"/>
    <property type="gene ID" value="LOC100633860"/>
</dbReference>
<dbReference type="Gene3D" id="1.10.10.10">
    <property type="entry name" value="Winged helix-like DNA-binding domain superfamily/Winged helix DNA-binding domain"/>
    <property type="match status" value="1"/>
</dbReference>
<feature type="region of interest" description="Disordered" evidence="9">
    <location>
        <begin position="24"/>
        <end position="161"/>
    </location>
</feature>
<dbReference type="SMART" id="SM00341">
    <property type="entry name" value="HRDC"/>
    <property type="match status" value="1"/>
</dbReference>
<feature type="compositionally biased region" description="Polar residues" evidence="9">
    <location>
        <begin position="1021"/>
        <end position="1032"/>
    </location>
</feature>
<evidence type="ECO:0000259" key="11">
    <source>
        <dbReference type="PROSITE" id="PS51192"/>
    </source>
</evidence>
<dbReference type="PROSITE" id="PS00690">
    <property type="entry name" value="DEAH_ATP_HELICASE"/>
    <property type="match status" value="1"/>
</dbReference>
<dbReference type="InterPro" id="IPR010997">
    <property type="entry name" value="HRDC-like_sf"/>
</dbReference>